<feature type="domain" description="GST N-terminal" evidence="1">
    <location>
        <begin position="4"/>
        <end position="82"/>
    </location>
</feature>
<reference evidence="2" key="1">
    <citation type="submission" date="2018-05" db="EMBL/GenBank/DDBJ databases">
        <authorList>
            <person name="Lanie J.A."/>
            <person name="Ng W.-L."/>
            <person name="Kazmierczak K.M."/>
            <person name="Andrzejewski T.M."/>
            <person name="Davidsen T.M."/>
            <person name="Wayne K.J."/>
            <person name="Tettelin H."/>
            <person name="Glass J.I."/>
            <person name="Rusch D."/>
            <person name="Podicherti R."/>
            <person name="Tsui H.-C.T."/>
            <person name="Winkler M.E."/>
        </authorList>
    </citation>
    <scope>NUCLEOTIDE SEQUENCE</scope>
</reference>
<gene>
    <name evidence="2" type="ORF">METZ01_LOCUS162939</name>
</gene>
<dbReference type="EMBL" id="UINC01028677">
    <property type="protein sequence ID" value="SVB10085.1"/>
    <property type="molecule type" value="Genomic_DNA"/>
</dbReference>
<dbReference type="AlphaFoldDB" id="A0A382B8F9"/>
<dbReference type="PANTHER" id="PTHR43968">
    <property type="match status" value="1"/>
</dbReference>
<dbReference type="InterPro" id="IPR050983">
    <property type="entry name" value="GST_Omega/HSP26"/>
</dbReference>
<evidence type="ECO:0000313" key="2">
    <source>
        <dbReference type="EMBL" id="SVB10085.1"/>
    </source>
</evidence>
<dbReference type="PROSITE" id="PS50404">
    <property type="entry name" value="GST_NTER"/>
    <property type="match status" value="1"/>
</dbReference>
<feature type="non-terminal residue" evidence="2">
    <location>
        <position position="82"/>
    </location>
</feature>
<dbReference type="InterPro" id="IPR036249">
    <property type="entry name" value="Thioredoxin-like_sf"/>
</dbReference>
<dbReference type="Pfam" id="PF13417">
    <property type="entry name" value="GST_N_3"/>
    <property type="match status" value="1"/>
</dbReference>
<dbReference type="SUPFAM" id="SSF52833">
    <property type="entry name" value="Thioredoxin-like"/>
    <property type="match status" value="1"/>
</dbReference>
<organism evidence="2">
    <name type="scientific">marine metagenome</name>
    <dbReference type="NCBI Taxonomy" id="408172"/>
    <lineage>
        <taxon>unclassified sequences</taxon>
        <taxon>metagenomes</taxon>
        <taxon>ecological metagenomes</taxon>
    </lineage>
</organism>
<sequence>MEMSSLEIFSSEGCPFAQRSRMVLIEKGVEFSLTEINLGKKPEGWEKISPYGKVPLLRNDGVTIYESAIINEYLDETFPDPP</sequence>
<dbReference type="InterPro" id="IPR004045">
    <property type="entry name" value="Glutathione_S-Trfase_N"/>
</dbReference>
<name>A0A382B8F9_9ZZZZ</name>
<accession>A0A382B8F9</accession>
<dbReference type="GO" id="GO:0005737">
    <property type="term" value="C:cytoplasm"/>
    <property type="evidence" value="ECO:0007669"/>
    <property type="project" value="TreeGrafter"/>
</dbReference>
<dbReference type="PANTHER" id="PTHR43968:SF6">
    <property type="entry name" value="GLUTATHIONE S-TRANSFERASE OMEGA"/>
    <property type="match status" value="1"/>
</dbReference>
<dbReference type="Gene3D" id="3.40.30.10">
    <property type="entry name" value="Glutaredoxin"/>
    <property type="match status" value="1"/>
</dbReference>
<proteinExistence type="predicted"/>
<dbReference type="InterPro" id="IPR040079">
    <property type="entry name" value="Glutathione_S-Trfase"/>
</dbReference>
<dbReference type="SFLD" id="SFLDS00019">
    <property type="entry name" value="Glutathione_Transferase_(cytos"/>
    <property type="match status" value="1"/>
</dbReference>
<dbReference type="PROSITE" id="PS51354">
    <property type="entry name" value="GLUTAREDOXIN_2"/>
    <property type="match status" value="1"/>
</dbReference>
<evidence type="ECO:0000259" key="1">
    <source>
        <dbReference type="PROSITE" id="PS50404"/>
    </source>
</evidence>
<protein>
    <recommendedName>
        <fullName evidence="1">GST N-terminal domain-containing protein</fullName>
    </recommendedName>
</protein>